<dbReference type="RefSeq" id="WP_085020556.1">
    <property type="nucleotide sequence ID" value="NZ_BMHD01000001.1"/>
</dbReference>
<sequence>MSSADSVPEPASAPASTPGPEPAAPAGRGGTDAGRPRRAVGLGFLLSELATLFRRPRTWAMLAALAAVPVLIAVAVRLTDGGDGRGPAFLGSITQNGLFVGFTALVVSIPLFLPLTVGVVAGDSIAGEASSATLRYLLVSPVGRIRLLVVKFTAAVVFCLVATLAVTVVGTLIGWALFPIGPVTLLSGATVDVGEALGRSLLIALFVALSLTGLAAIGLFISTLTDAPVGAMAATVVLAIAAQVVGQLSQLEWLHPWLFTYHWLDFADLLRQPIDWSSFGGNALLQLAYVAVFGALAYGRFTTKDVLS</sequence>
<feature type="compositionally biased region" description="Low complexity" evidence="1">
    <location>
        <begin position="1"/>
        <end position="16"/>
    </location>
</feature>
<feature type="transmembrane region" description="Helical" evidence="2">
    <location>
        <begin position="200"/>
        <end position="222"/>
    </location>
</feature>
<proteinExistence type="predicted"/>
<feature type="region of interest" description="Disordered" evidence="1">
    <location>
        <begin position="1"/>
        <end position="34"/>
    </location>
</feature>
<feature type="transmembrane region" description="Helical" evidence="2">
    <location>
        <begin position="147"/>
        <end position="180"/>
    </location>
</feature>
<evidence type="ECO:0000256" key="1">
    <source>
        <dbReference type="SAM" id="MobiDB-lite"/>
    </source>
</evidence>
<dbReference type="PANTHER" id="PTHR37305">
    <property type="entry name" value="INTEGRAL MEMBRANE PROTEIN-RELATED"/>
    <property type="match status" value="1"/>
</dbReference>
<feature type="transmembrane region" description="Helical" evidence="2">
    <location>
        <begin position="229"/>
        <end position="249"/>
    </location>
</feature>
<keyword evidence="2" id="KW-0812">Transmembrane</keyword>
<gene>
    <name evidence="3" type="ORF">B5808_15245</name>
</gene>
<dbReference type="AlphaFoldDB" id="A0A1X9LQ33"/>
<evidence type="ECO:0000256" key="2">
    <source>
        <dbReference type="SAM" id="Phobius"/>
    </source>
</evidence>
<evidence type="ECO:0000313" key="3">
    <source>
        <dbReference type="EMBL" id="ARJ06418.1"/>
    </source>
</evidence>
<dbReference type="GO" id="GO:0005886">
    <property type="term" value="C:plasma membrane"/>
    <property type="evidence" value="ECO:0007669"/>
    <property type="project" value="UniProtKB-SubCell"/>
</dbReference>
<dbReference type="Pfam" id="PF12679">
    <property type="entry name" value="ABC2_membrane_2"/>
    <property type="match status" value="1"/>
</dbReference>
<reference evidence="3 4" key="1">
    <citation type="submission" date="2017-04" db="EMBL/GenBank/DDBJ databases">
        <authorList>
            <person name="Afonso C.L."/>
            <person name="Miller P.J."/>
            <person name="Scott M.A."/>
            <person name="Spackman E."/>
            <person name="Goraichik I."/>
            <person name="Dimitrov K.M."/>
            <person name="Suarez D.L."/>
            <person name="Swayne D.E."/>
        </authorList>
    </citation>
    <scope>NUCLEOTIDE SEQUENCE [LARGE SCALE GENOMIC DNA]</scope>
    <source>
        <strain evidence="4">XA(T)</strain>
    </source>
</reference>
<keyword evidence="4" id="KW-1185">Reference proteome</keyword>
<dbReference type="KEGG" id="cphy:B5808_15245"/>
<keyword evidence="2" id="KW-1133">Transmembrane helix</keyword>
<name>A0A1X9LQ33_9MICO</name>
<accession>A0A1X9LQ33</accession>
<organism evidence="3 4">
    <name type="scientific">Cnuibacter physcomitrellae</name>
    <dbReference type="NCBI Taxonomy" id="1619308"/>
    <lineage>
        <taxon>Bacteria</taxon>
        <taxon>Bacillati</taxon>
        <taxon>Actinomycetota</taxon>
        <taxon>Actinomycetes</taxon>
        <taxon>Micrococcales</taxon>
        <taxon>Microbacteriaceae</taxon>
        <taxon>Cnuibacter</taxon>
    </lineage>
</organism>
<evidence type="ECO:0000313" key="4">
    <source>
        <dbReference type="Proteomes" id="UP000192775"/>
    </source>
</evidence>
<protein>
    <submittedName>
        <fullName evidence="3">ABC transporter permease</fullName>
    </submittedName>
</protein>
<dbReference type="STRING" id="1619308.B5808_15245"/>
<keyword evidence="2" id="KW-0472">Membrane</keyword>
<feature type="transmembrane region" description="Helical" evidence="2">
    <location>
        <begin position="279"/>
        <end position="298"/>
    </location>
</feature>
<dbReference type="EMBL" id="CP020715">
    <property type="protein sequence ID" value="ARJ06418.1"/>
    <property type="molecule type" value="Genomic_DNA"/>
</dbReference>
<dbReference type="Proteomes" id="UP000192775">
    <property type="component" value="Chromosome"/>
</dbReference>
<feature type="transmembrane region" description="Helical" evidence="2">
    <location>
        <begin position="59"/>
        <end position="78"/>
    </location>
</feature>
<feature type="transmembrane region" description="Helical" evidence="2">
    <location>
        <begin position="98"/>
        <end position="126"/>
    </location>
</feature>
<dbReference type="GO" id="GO:0140359">
    <property type="term" value="F:ABC-type transporter activity"/>
    <property type="evidence" value="ECO:0007669"/>
    <property type="project" value="InterPro"/>
</dbReference>
<dbReference type="PANTHER" id="PTHR37305:SF1">
    <property type="entry name" value="MEMBRANE PROTEIN"/>
    <property type="match status" value="1"/>
</dbReference>